<accession>A0ABW4KCH4</accession>
<dbReference type="GeneID" id="56393136"/>
<proteinExistence type="predicted"/>
<organism evidence="1 2">
    <name type="scientific">Siminovitchia sediminis</name>
    <dbReference type="NCBI Taxonomy" id="1274353"/>
    <lineage>
        <taxon>Bacteria</taxon>
        <taxon>Bacillati</taxon>
        <taxon>Bacillota</taxon>
        <taxon>Bacilli</taxon>
        <taxon>Bacillales</taxon>
        <taxon>Bacillaceae</taxon>
        <taxon>Siminovitchia</taxon>
    </lineage>
</organism>
<name>A0ABW4KCH4_9BACI</name>
<evidence type="ECO:0000313" key="1">
    <source>
        <dbReference type="EMBL" id="MFD1705211.1"/>
    </source>
</evidence>
<protein>
    <recommendedName>
        <fullName evidence="3">DUF4845 domain-containing protein</fullName>
    </recommendedName>
</protein>
<evidence type="ECO:0008006" key="3">
    <source>
        <dbReference type="Google" id="ProtNLM"/>
    </source>
</evidence>
<comment type="caution">
    <text evidence="1">The sequence shown here is derived from an EMBL/GenBank/DDBJ whole genome shotgun (WGS) entry which is preliminary data.</text>
</comment>
<evidence type="ECO:0000313" key="2">
    <source>
        <dbReference type="Proteomes" id="UP001597301"/>
    </source>
</evidence>
<dbReference type="EMBL" id="JBHUEO010000002">
    <property type="protein sequence ID" value="MFD1705211.1"/>
    <property type="molecule type" value="Genomic_DNA"/>
</dbReference>
<gene>
    <name evidence="1" type="ORF">ACFSCZ_00415</name>
</gene>
<sequence length="140" mass="15793">MMSPLKWIFASILVIALVLGIAYASSIQNINTNTVTDIEVLADTISAGTIRSEMNENGKVNEQFFDKDELIANLTAKIVSVQKNHPYDIHFDYVFFDKNGQVTNVDKEIRSVQFRIQYVNEKGEVKATSERHLAINQLGE</sequence>
<reference evidence="2" key="1">
    <citation type="journal article" date="2019" name="Int. J. Syst. Evol. Microbiol.">
        <title>The Global Catalogue of Microorganisms (GCM) 10K type strain sequencing project: providing services to taxonomists for standard genome sequencing and annotation.</title>
        <authorList>
            <consortium name="The Broad Institute Genomics Platform"/>
            <consortium name="The Broad Institute Genome Sequencing Center for Infectious Disease"/>
            <person name="Wu L."/>
            <person name="Ma J."/>
        </authorList>
    </citation>
    <scope>NUCLEOTIDE SEQUENCE [LARGE SCALE GENOMIC DNA]</scope>
    <source>
        <strain evidence="2">CGMCC 1.12295</strain>
    </source>
</reference>
<keyword evidence="2" id="KW-1185">Reference proteome</keyword>
<dbReference type="Proteomes" id="UP001597301">
    <property type="component" value="Unassembled WGS sequence"/>
</dbReference>
<dbReference type="RefSeq" id="WP_144463430.1">
    <property type="nucleotide sequence ID" value="NZ_JBHUEO010000002.1"/>
</dbReference>